<feature type="compositionally biased region" description="Basic and acidic residues" evidence="1">
    <location>
        <begin position="301"/>
        <end position="333"/>
    </location>
</feature>
<dbReference type="GeneID" id="17297635"/>
<reference evidence="3" key="3">
    <citation type="submission" date="2016-03" db="UniProtKB">
        <authorList>
            <consortium name="EnsemblProtists"/>
        </authorList>
    </citation>
    <scope>IDENTIFICATION</scope>
</reference>
<reference evidence="2 4" key="1">
    <citation type="journal article" date="2012" name="Nature">
        <title>Algal genomes reveal evolutionary mosaicism and the fate of nucleomorphs.</title>
        <authorList>
            <consortium name="DOE Joint Genome Institute"/>
            <person name="Curtis B.A."/>
            <person name="Tanifuji G."/>
            <person name="Burki F."/>
            <person name="Gruber A."/>
            <person name="Irimia M."/>
            <person name="Maruyama S."/>
            <person name="Arias M.C."/>
            <person name="Ball S.G."/>
            <person name="Gile G.H."/>
            <person name="Hirakawa Y."/>
            <person name="Hopkins J.F."/>
            <person name="Kuo A."/>
            <person name="Rensing S.A."/>
            <person name="Schmutz J."/>
            <person name="Symeonidi A."/>
            <person name="Elias M."/>
            <person name="Eveleigh R.J."/>
            <person name="Herman E.K."/>
            <person name="Klute M.J."/>
            <person name="Nakayama T."/>
            <person name="Obornik M."/>
            <person name="Reyes-Prieto A."/>
            <person name="Armbrust E.V."/>
            <person name="Aves S.J."/>
            <person name="Beiko R.G."/>
            <person name="Coutinho P."/>
            <person name="Dacks J.B."/>
            <person name="Durnford D.G."/>
            <person name="Fast N.M."/>
            <person name="Green B.R."/>
            <person name="Grisdale C.J."/>
            <person name="Hempel F."/>
            <person name="Henrissat B."/>
            <person name="Hoppner M.P."/>
            <person name="Ishida K."/>
            <person name="Kim E."/>
            <person name="Koreny L."/>
            <person name="Kroth P.G."/>
            <person name="Liu Y."/>
            <person name="Malik S.B."/>
            <person name="Maier U.G."/>
            <person name="McRose D."/>
            <person name="Mock T."/>
            <person name="Neilson J.A."/>
            <person name="Onodera N.T."/>
            <person name="Poole A.M."/>
            <person name="Pritham E.J."/>
            <person name="Richards T.A."/>
            <person name="Rocap G."/>
            <person name="Roy S.W."/>
            <person name="Sarai C."/>
            <person name="Schaack S."/>
            <person name="Shirato S."/>
            <person name="Slamovits C.H."/>
            <person name="Spencer D.F."/>
            <person name="Suzuki S."/>
            <person name="Worden A.Z."/>
            <person name="Zauner S."/>
            <person name="Barry K."/>
            <person name="Bell C."/>
            <person name="Bharti A.K."/>
            <person name="Crow J.A."/>
            <person name="Grimwood J."/>
            <person name="Kramer R."/>
            <person name="Lindquist E."/>
            <person name="Lucas S."/>
            <person name="Salamov A."/>
            <person name="McFadden G.I."/>
            <person name="Lane C.E."/>
            <person name="Keeling P.J."/>
            <person name="Gray M.W."/>
            <person name="Grigoriev I.V."/>
            <person name="Archibald J.M."/>
        </authorList>
    </citation>
    <scope>NUCLEOTIDE SEQUENCE</scope>
    <source>
        <strain evidence="2 4">CCMP2712</strain>
    </source>
</reference>
<dbReference type="Proteomes" id="UP000011087">
    <property type="component" value="Unassembled WGS sequence"/>
</dbReference>
<dbReference type="KEGG" id="gtt:GUITHDRAFT_112962"/>
<dbReference type="EnsemblProtists" id="EKX40957">
    <property type="protein sequence ID" value="EKX40957"/>
    <property type="gene ID" value="GUITHDRAFT_112962"/>
</dbReference>
<evidence type="ECO:0000313" key="4">
    <source>
        <dbReference type="Proteomes" id="UP000011087"/>
    </source>
</evidence>
<dbReference type="EMBL" id="JH993027">
    <property type="protein sequence ID" value="EKX40957.1"/>
    <property type="molecule type" value="Genomic_DNA"/>
</dbReference>
<evidence type="ECO:0000313" key="2">
    <source>
        <dbReference type="EMBL" id="EKX40957.1"/>
    </source>
</evidence>
<name>L1IXY3_GUITC</name>
<gene>
    <name evidence="2" type="ORF">GUITHDRAFT_112962</name>
</gene>
<dbReference type="AlphaFoldDB" id="L1IXY3"/>
<organism evidence="2">
    <name type="scientific">Guillardia theta (strain CCMP2712)</name>
    <name type="common">Cryptophyte</name>
    <dbReference type="NCBI Taxonomy" id="905079"/>
    <lineage>
        <taxon>Eukaryota</taxon>
        <taxon>Cryptophyceae</taxon>
        <taxon>Pyrenomonadales</taxon>
        <taxon>Geminigeraceae</taxon>
        <taxon>Guillardia</taxon>
    </lineage>
</organism>
<dbReference type="PaxDb" id="55529-EKX40957"/>
<evidence type="ECO:0000313" key="3">
    <source>
        <dbReference type="EnsemblProtists" id="EKX40957"/>
    </source>
</evidence>
<feature type="region of interest" description="Disordered" evidence="1">
    <location>
        <begin position="249"/>
        <end position="333"/>
    </location>
</feature>
<keyword evidence="4" id="KW-1185">Reference proteome</keyword>
<feature type="compositionally biased region" description="Basic and acidic residues" evidence="1">
    <location>
        <begin position="264"/>
        <end position="278"/>
    </location>
</feature>
<reference evidence="4" key="2">
    <citation type="submission" date="2012-11" db="EMBL/GenBank/DDBJ databases">
        <authorList>
            <person name="Kuo A."/>
            <person name="Curtis B.A."/>
            <person name="Tanifuji G."/>
            <person name="Burki F."/>
            <person name="Gruber A."/>
            <person name="Irimia M."/>
            <person name="Maruyama S."/>
            <person name="Arias M.C."/>
            <person name="Ball S.G."/>
            <person name="Gile G.H."/>
            <person name="Hirakawa Y."/>
            <person name="Hopkins J.F."/>
            <person name="Rensing S.A."/>
            <person name="Schmutz J."/>
            <person name="Symeonidi A."/>
            <person name="Elias M."/>
            <person name="Eveleigh R.J."/>
            <person name="Herman E.K."/>
            <person name="Klute M.J."/>
            <person name="Nakayama T."/>
            <person name="Obornik M."/>
            <person name="Reyes-Prieto A."/>
            <person name="Armbrust E.V."/>
            <person name="Aves S.J."/>
            <person name="Beiko R.G."/>
            <person name="Coutinho P."/>
            <person name="Dacks J.B."/>
            <person name="Durnford D.G."/>
            <person name="Fast N.M."/>
            <person name="Green B.R."/>
            <person name="Grisdale C."/>
            <person name="Hempe F."/>
            <person name="Henrissat B."/>
            <person name="Hoppner M.P."/>
            <person name="Ishida K.-I."/>
            <person name="Kim E."/>
            <person name="Koreny L."/>
            <person name="Kroth P.G."/>
            <person name="Liu Y."/>
            <person name="Malik S.-B."/>
            <person name="Maier U.G."/>
            <person name="McRose D."/>
            <person name="Mock T."/>
            <person name="Neilson J.A."/>
            <person name="Onodera N.T."/>
            <person name="Poole A.M."/>
            <person name="Pritham E.J."/>
            <person name="Richards T.A."/>
            <person name="Rocap G."/>
            <person name="Roy S.W."/>
            <person name="Sarai C."/>
            <person name="Schaack S."/>
            <person name="Shirato S."/>
            <person name="Slamovits C.H."/>
            <person name="Spencer D.F."/>
            <person name="Suzuki S."/>
            <person name="Worden A.Z."/>
            <person name="Zauner S."/>
            <person name="Barry K."/>
            <person name="Bell C."/>
            <person name="Bharti A.K."/>
            <person name="Crow J.A."/>
            <person name="Grimwood J."/>
            <person name="Kramer R."/>
            <person name="Lindquist E."/>
            <person name="Lucas S."/>
            <person name="Salamov A."/>
            <person name="McFadden G.I."/>
            <person name="Lane C.E."/>
            <person name="Keeling P.J."/>
            <person name="Gray M.W."/>
            <person name="Grigoriev I.V."/>
            <person name="Archibald J.M."/>
        </authorList>
    </citation>
    <scope>NUCLEOTIDE SEQUENCE</scope>
    <source>
        <strain evidence="4">CCMP2712</strain>
    </source>
</reference>
<dbReference type="HOGENOM" id="CLU_766056_0_0_1"/>
<dbReference type="RefSeq" id="XP_005827937.1">
    <property type="nucleotide sequence ID" value="XM_005827880.1"/>
</dbReference>
<proteinExistence type="predicted"/>
<protein>
    <submittedName>
        <fullName evidence="2 3">Uncharacterized protein</fullName>
    </submittedName>
</protein>
<accession>L1IXY3</accession>
<sequence length="362" mass="41832">MEGEETGRKPPTMRDERIHLVLADKFRRSNTSTAVMYNSFVPWEILIPDPIPCELKEREVTRAMKEEGLQSAFKEWWAWIPRKMASADQRSSEDLTVDMPAFVWFNALLYQLLVEEASLEDHRTAFTAAMSDWRNFVAMKQARVLRRLAVEKVEMTFQEFFISHLARKTIEEALAREEDVKYQEERRRRRKERQIVKARENSWQLADWPDLLISPDKRADLAWIRRVQAVAEDEGAGMKISISHIQRVKDAHSAGGEEAGETPKGMERKVSASKGEKDEAGEEEEEGRRELRGRPSSSLLRGKDKFKTSKSRAAEDELGRRESGGQEKESDELVRWDLGSCTAESLTRNVEEMMDFTEFVTS</sequence>
<evidence type="ECO:0000256" key="1">
    <source>
        <dbReference type="SAM" id="MobiDB-lite"/>
    </source>
</evidence>